<evidence type="ECO:0000313" key="5">
    <source>
        <dbReference type="EMBL" id="MFC1405210.1"/>
    </source>
</evidence>
<sequence>MSSTSAGMQVGQPVRAPKTGELIATELRRQMVHGILKPGDSLPSELQLMEQFGVSRPTLREAFRILEAETLISVRRGARGGAQVTAPDPAVAARYVGLLLQIQGTTLDDVYEARMIAEPACARLLAKRRTKKDLQDLNEVIEKLEAAIAVRDDSLPDPAQWSGLTYQFHELVMQRSGNRTLAVQGAVLQDIVATHLMMRVSRHFDSTESPERFKRAIKAYRKLVALVEAKDADGAERHWRNHMEAAAKYLLRGELHNKPVVDLFD</sequence>
<dbReference type="InterPro" id="IPR011711">
    <property type="entry name" value="GntR_C"/>
</dbReference>
<dbReference type="InterPro" id="IPR008920">
    <property type="entry name" value="TF_FadR/GntR_C"/>
</dbReference>
<dbReference type="Gene3D" id="1.10.10.10">
    <property type="entry name" value="Winged helix-like DNA-binding domain superfamily/Winged helix DNA-binding domain"/>
    <property type="match status" value="1"/>
</dbReference>
<dbReference type="InterPro" id="IPR036388">
    <property type="entry name" value="WH-like_DNA-bd_sf"/>
</dbReference>
<evidence type="ECO:0000256" key="2">
    <source>
        <dbReference type="ARBA" id="ARBA00023125"/>
    </source>
</evidence>
<dbReference type="EMBL" id="JBHEZZ010000019">
    <property type="protein sequence ID" value="MFC1405210.1"/>
    <property type="molecule type" value="Genomic_DNA"/>
</dbReference>
<dbReference type="SUPFAM" id="SSF48008">
    <property type="entry name" value="GntR ligand-binding domain-like"/>
    <property type="match status" value="1"/>
</dbReference>
<feature type="domain" description="HTH gntR-type" evidence="4">
    <location>
        <begin position="17"/>
        <end position="87"/>
    </location>
</feature>
<organism evidence="5 6">
    <name type="scientific">Streptacidiphilus cavernicola</name>
    <dbReference type="NCBI Taxonomy" id="3342716"/>
    <lineage>
        <taxon>Bacteria</taxon>
        <taxon>Bacillati</taxon>
        <taxon>Actinomycetota</taxon>
        <taxon>Actinomycetes</taxon>
        <taxon>Kitasatosporales</taxon>
        <taxon>Streptomycetaceae</taxon>
        <taxon>Streptacidiphilus</taxon>
    </lineage>
</organism>
<name>A0ABV6UUR3_9ACTN</name>
<gene>
    <name evidence="5" type="ORF">ACEZDJ_28400</name>
</gene>
<dbReference type="PRINTS" id="PR00035">
    <property type="entry name" value="HTHGNTR"/>
</dbReference>
<dbReference type="PANTHER" id="PTHR43537:SF5">
    <property type="entry name" value="UXU OPERON TRANSCRIPTIONAL REGULATOR"/>
    <property type="match status" value="1"/>
</dbReference>
<dbReference type="SUPFAM" id="SSF46785">
    <property type="entry name" value="Winged helix' DNA-binding domain"/>
    <property type="match status" value="1"/>
</dbReference>
<dbReference type="Pfam" id="PF00392">
    <property type="entry name" value="GntR"/>
    <property type="match status" value="1"/>
</dbReference>
<evidence type="ECO:0000256" key="1">
    <source>
        <dbReference type="ARBA" id="ARBA00023015"/>
    </source>
</evidence>
<dbReference type="RefSeq" id="WP_037596324.1">
    <property type="nucleotide sequence ID" value="NZ_JBHEZZ010000019.1"/>
</dbReference>
<proteinExistence type="predicted"/>
<keyword evidence="6" id="KW-1185">Reference proteome</keyword>
<dbReference type="SMART" id="SM00345">
    <property type="entry name" value="HTH_GNTR"/>
    <property type="match status" value="1"/>
</dbReference>
<evidence type="ECO:0000259" key="4">
    <source>
        <dbReference type="PROSITE" id="PS50949"/>
    </source>
</evidence>
<dbReference type="Pfam" id="PF07729">
    <property type="entry name" value="FCD"/>
    <property type="match status" value="1"/>
</dbReference>
<dbReference type="InterPro" id="IPR000524">
    <property type="entry name" value="Tscrpt_reg_HTH_GntR"/>
</dbReference>
<dbReference type="InterPro" id="IPR036390">
    <property type="entry name" value="WH_DNA-bd_sf"/>
</dbReference>
<evidence type="ECO:0000313" key="6">
    <source>
        <dbReference type="Proteomes" id="UP001592528"/>
    </source>
</evidence>
<evidence type="ECO:0000256" key="3">
    <source>
        <dbReference type="ARBA" id="ARBA00023163"/>
    </source>
</evidence>
<keyword evidence="2" id="KW-0238">DNA-binding</keyword>
<reference evidence="5 6" key="1">
    <citation type="submission" date="2024-09" db="EMBL/GenBank/DDBJ databases">
        <authorList>
            <person name="Lee S.D."/>
        </authorList>
    </citation>
    <scope>NUCLEOTIDE SEQUENCE [LARGE SCALE GENOMIC DNA]</scope>
    <source>
        <strain evidence="5 6">N1-5</strain>
    </source>
</reference>
<comment type="caution">
    <text evidence="5">The sequence shown here is derived from an EMBL/GenBank/DDBJ whole genome shotgun (WGS) entry which is preliminary data.</text>
</comment>
<dbReference type="PROSITE" id="PS50949">
    <property type="entry name" value="HTH_GNTR"/>
    <property type="match status" value="1"/>
</dbReference>
<keyword evidence="1" id="KW-0805">Transcription regulation</keyword>
<protein>
    <submittedName>
        <fullName evidence="5">FadR/GntR family transcriptional regulator</fullName>
    </submittedName>
</protein>
<dbReference type="CDD" id="cd07377">
    <property type="entry name" value="WHTH_GntR"/>
    <property type="match status" value="1"/>
</dbReference>
<dbReference type="PANTHER" id="PTHR43537">
    <property type="entry name" value="TRANSCRIPTIONAL REGULATOR, GNTR FAMILY"/>
    <property type="match status" value="1"/>
</dbReference>
<accession>A0ABV6UUR3</accession>
<keyword evidence="3" id="KW-0804">Transcription</keyword>
<dbReference type="Proteomes" id="UP001592528">
    <property type="component" value="Unassembled WGS sequence"/>
</dbReference>
<dbReference type="Gene3D" id="1.20.120.530">
    <property type="entry name" value="GntR ligand-binding domain-like"/>
    <property type="match status" value="1"/>
</dbReference>
<dbReference type="SMART" id="SM00895">
    <property type="entry name" value="FCD"/>
    <property type="match status" value="1"/>
</dbReference>